<gene>
    <name evidence="2" type="ORF">SLS62_008524</name>
</gene>
<accession>A0AAN9URF1</accession>
<evidence type="ECO:0008006" key="4">
    <source>
        <dbReference type="Google" id="ProtNLM"/>
    </source>
</evidence>
<reference evidence="2 3" key="1">
    <citation type="submission" date="2024-02" db="EMBL/GenBank/DDBJ databases">
        <title>De novo assembly and annotation of 12 fungi associated with fruit tree decline syndrome in Ontario, Canada.</title>
        <authorList>
            <person name="Sulman M."/>
            <person name="Ellouze W."/>
            <person name="Ilyukhin E."/>
        </authorList>
    </citation>
    <scope>NUCLEOTIDE SEQUENCE [LARGE SCALE GENOMIC DNA]</scope>
    <source>
        <strain evidence="2 3">M11/M66-122</strain>
    </source>
</reference>
<dbReference type="Proteomes" id="UP001320420">
    <property type="component" value="Unassembled WGS sequence"/>
</dbReference>
<dbReference type="Gene3D" id="3.30.70.330">
    <property type="match status" value="1"/>
</dbReference>
<feature type="compositionally biased region" description="Low complexity" evidence="1">
    <location>
        <begin position="1"/>
        <end position="17"/>
    </location>
</feature>
<protein>
    <recommendedName>
        <fullName evidence="4">RRM domain-containing protein</fullName>
    </recommendedName>
</protein>
<dbReference type="EMBL" id="JAKJXP020000080">
    <property type="protein sequence ID" value="KAK7748484.1"/>
    <property type="molecule type" value="Genomic_DNA"/>
</dbReference>
<keyword evidence="3" id="KW-1185">Reference proteome</keyword>
<dbReference type="InterPro" id="IPR035979">
    <property type="entry name" value="RBD_domain_sf"/>
</dbReference>
<organism evidence="2 3">
    <name type="scientific">Diatrype stigma</name>
    <dbReference type="NCBI Taxonomy" id="117547"/>
    <lineage>
        <taxon>Eukaryota</taxon>
        <taxon>Fungi</taxon>
        <taxon>Dikarya</taxon>
        <taxon>Ascomycota</taxon>
        <taxon>Pezizomycotina</taxon>
        <taxon>Sordariomycetes</taxon>
        <taxon>Xylariomycetidae</taxon>
        <taxon>Xylariales</taxon>
        <taxon>Diatrypaceae</taxon>
        <taxon>Diatrype</taxon>
    </lineage>
</organism>
<comment type="caution">
    <text evidence="2">The sequence shown here is derived from an EMBL/GenBank/DDBJ whole genome shotgun (WGS) entry which is preliminary data.</text>
</comment>
<proteinExistence type="predicted"/>
<sequence>MDTTSSSTKSTASSVVSVKDERPKYRPSMMVLQRRGLITRNAGGKKGSRPADSNQGVMEGTETSDGKVGDEQARKRLGMSLAYRGDPTLKANQSADIDDSKNASLFIQNLPPTCSYHEFLGSIRSIGKVQSTHITPPGDTHNTSCAKITLYTRAAAEKLYKKIQAGEIIIQGYRLRCVWNRIKVAGLGDKWHSRVLIVVGREEELSRQLLDRVLDENLVYDIDEIIDHGKVDGLVQLEYRFGSYSCQAQFAMKAIQAHFDGRSVLAEFGYFDPCEFSF</sequence>
<dbReference type="GO" id="GO:0003676">
    <property type="term" value="F:nucleic acid binding"/>
    <property type="evidence" value="ECO:0007669"/>
    <property type="project" value="InterPro"/>
</dbReference>
<dbReference type="SUPFAM" id="SSF54928">
    <property type="entry name" value="RNA-binding domain, RBD"/>
    <property type="match status" value="1"/>
</dbReference>
<name>A0AAN9URF1_9PEZI</name>
<evidence type="ECO:0000313" key="2">
    <source>
        <dbReference type="EMBL" id="KAK7748484.1"/>
    </source>
</evidence>
<feature type="region of interest" description="Disordered" evidence="1">
    <location>
        <begin position="1"/>
        <end position="69"/>
    </location>
</feature>
<evidence type="ECO:0000313" key="3">
    <source>
        <dbReference type="Proteomes" id="UP001320420"/>
    </source>
</evidence>
<evidence type="ECO:0000256" key="1">
    <source>
        <dbReference type="SAM" id="MobiDB-lite"/>
    </source>
</evidence>
<dbReference type="AlphaFoldDB" id="A0AAN9URF1"/>
<dbReference type="InterPro" id="IPR012677">
    <property type="entry name" value="Nucleotide-bd_a/b_plait_sf"/>
</dbReference>